<feature type="domain" description="F-box associated beta-propeller type 1" evidence="1">
    <location>
        <begin position="86"/>
        <end position="189"/>
    </location>
</feature>
<dbReference type="OrthoDB" id="10492214at2759"/>
<keyword evidence="3" id="KW-1185">Reference proteome</keyword>
<sequence>MRAALSVQARRTKDSSKSANFMDFANATFNNAKCCSSSGAAADVGRLHAFTVGRNVGFGFDHKTGEHVAVEIGHLCGAPACILKTSESDSWTCAGTPPMSVTDMPPAHVDGTLYWMGRREQLQTEQVAIVGFNISTRAFDVILCEQPNTNHGRALLFLVELDNTLSLVVTNSETEEMEIWMMNNIKLRAWDMPEGQPDFSPRTTVVVPMDISGGDGRILLSTGRALGYYDAKTGAIDTVYSLDIPPYTLAWPILCEESLVPVPNEDYLPVDRVALAPTSVHGHIATDRGRICDHPGHAVADSSTTPTPIFPECQSQRRFRETAGPVWHPLVPDPDYYCYYYSEPINNDDGNVVRHVFISQRDLVLGRLPCRLIECAYRMDGHGDVIEAWPAGAINVKVIIVATGQERYMVKNSEHVDKLPPIVHSSVASSLLYSRLTQAPNLEL</sequence>
<organism evidence="2 3">
    <name type="scientific">Eragrostis curvula</name>
    <name type="common">weeping love grass</name>
    <dbReference type="NCBI Taxonomy" id="38414"/>
    <lineage>
        <taxon>Eukaryota</taxon>
        <taxon>Viridiplantae</taxon>
        <taxon>Streptophyta</taxon>
        <taxon>Embryophyta</taxon>
        <taxon>Tracheophyta</taxon>
        <taxon>Spermatophyta</taxon>
        <taxon>Magnoliopsida</taxon>
        <taxon>Liliopsida</taxon>
        <taxon>Poales</taxon>
        <taxon>Poaceae</taxon>
        <taxon>PACMAD clade</taxon>
        <taxon>Chloridoideae</taxon>
        <taxon>Eragrostideae</taxon>
        <taxon>Eragrostidinae</taxon>
        <taxon>Eragrostis</taxon>
    </lineage>
</organism>
<accession>A0A5J9W477</accession>
<dbReference type="EMBL" id="RWGY01000005">
    <property type="protein sequence ID" value="TVU42736.1"/>
    <property type="molecule type" value="Genomic_DNA"/>
</dbReference>
<comment type="caution">
    <text evidence="2">The sequence shown here is derived from an EMBL/GenBank/DDBJ whole genome shotgun (WGS) entry which is preliminary data.</text>
</comment>
<dbReference type="Gramene" id="TVU42736">
    <property type="protein sequence ID" value="TVU42736"/>
    <property type="gene ID" value="EJB05_09157"/>
</dbReference>
<evidence type="ECO:0000259" key="1">
    <source>
        <dbReference type="Pfam" id="PF07734"/>
    </source>
</evidence>
<gene>
    <name evidence="2" type="ORF">EJB05_09157</name>
</gene>
<dbReference type="Pfam" id="PF07734">
    <property type="entry name" value="FBA_1"/>
    <property type="match status" value="1"/>
</dbReference>
<protein>
    <recommendedName>
        <fullName evidence="1">F-box associated beta-propeller type 1 domain-containing protein</fullName>
    </recommendedName>
</protein>
<feature type="non-terminal residue" evidence="2">
    <location>
        <position position="1"/>
    </location>
</feature>
<dbReference type="AlphaFoldDB" id="A0A5J9W477"/>
<reference evidence="2 3" key="1">
    <citation type="journal article" date="2019" name="Sci. Rep.">
        <title>A high-quality genome of Eragrostis curvula grass provides insights into Poaceae evolution and supports new strategies to enhance forage quality.</title>
        <authorList>
            <person name="Carballo J."/>
            <person name="Santos B.A.C.M."/>
            <person name="Zappacosta D."/>
            <person name="Garbus I."/>
            <person name="Selva J.P."/>
            <person name="Gallo C.A."/>
            <person name="Diaz A."/>
            <person name="Albertini E."/>
            <person name="Caccamo M."/>
            <person name="Echenique V."/>
        </authorList>
    </citation>
    <scope>NUCLEOTIDE SEQUENCE [LARGE SCALE GENOMIC DNA]</scope>
    <source>
        <strain evidence="3">cv. Victoria</strain>
        <tissue evidence="2">Leaf</tissue>
    </source>
</reference>
<dbReference type="InterPro" id="IPR006527">
    <property type="entry name" value="F-box-assoc_dom_typ1"/>
</dbReference>
<name>A0A5J9W477_9POAL</name>
<evidence type="ECO:0000313" key="2">
    <source>
        <dbReference type="EMBL" id="TVU42736.1"/>
    </source>
</evidence>
<dbReference type="NCBIfam" id="TIGR01640">
    <property type="entry name" value="F_box_assoc_1"/>
    <property type="match status" value="1"/>
</dbReference>
<proteinExistence type="predicted"/>
<dbReference type="InterPro" id="IPR017451">
    <property type="entry name" value="F-box-assoc_interact_dom"/>
</dbReference>
<dbReference type="Proteomes" id="UP000324897">
    <property type="component" value="Unassembled WGS sequence"/>
</dbReference>
<evidence type="ECO:0000313" key="3">
    <source>
        <dbReference type="Proteomes" id="UP000324897"/>
    </source>
</evidence>